<sequence length="71" mass="7840">MSVQAGEGIAAAAMKQDETDSSNNNKRKKGNFSITVIPLILQTKKTALKFQGKWKVSQMEKITLVYQLVAI</sequence>
<evidence type="ECO:0000313" key="3">
    <source>
        <dbReference type="Proteomes" id="UP000886744"/>
    </source>
</evidence>
<organism evidence="2 3">
    <name type="scientific">Candidatus Coprenecus avistercoris</name>
    <dbReference type="NCBI Taxonomy" id="2840730"/>
    <lineage>
        <taxon>Bacteria</taxon>
        <taxon>Pseudomonadati</taxon>
        <taxon>Bacteroidota</taxon>
        <taxon>Bacteroidia</taxon>
        <taxon>Bacteroidales</taxon>
        <taxon>Rikenellaceae</taxon>
        <taxon>Rikenellaceae incertae sedis</taxon>
        <taxon>Candidatus Coprenecus</taxon>
    </lineage>
</organism>
<dbReference type="EMBL" id="DVHI01000031">
    <property type="protein sequence ID" value="HIR62386.1"/>
    <property type="molecule type" value="Genomic_DNA"/>
</dbReference>
<reference evidence="2" key="2">
    <citation type="journal article" date="2021" name="PeerJ">
        <title>Extensive microbial diversity within the chicken gut microbiome revealed by metagenomics and culture.</title>
        <authorList>
            <person name="Gilroy R."/>
            <person name="Ravi A."/>
            <person name="Getino M."/>
            <person name="Pursley I."/>
            <person name="Horton D.L."/>
            <person name="Alikhan N.F."/>
            <person name="Baker D."/>
            <person name="Gharbi K."/>
            <person name="Hall N."/>
            <person name="Watson M."/>
            <person name="Adriaenssens E.M."/>
            <person name="Foster-Nyarko E."/>
            <person name="Jarju S."/>
            <person name="Secka A."/>
            <person name="Antonio M."/>
            <person name="Oren A."/>
            <person name="Chaudhuri R.R."/>
            <person name="La Ragione R."/>
            <person name="Hildebrand F."/>
            <person name="Pallen M.J."/>
        </authorList>
    </citation>
    <scope>NUCLEOTIDE SEQUENCE</scope>
    <source>
        <strain evidence="2">ChiHjej13B12-12457</strain>
    </source>
</reference>
<proteinExistence type="predicted"/>
<dbReference type="Proteomes" id="UP000886744">
    <property type="component" value="Unassembled WGS sequence"/>
</dbReference>
<dbReference type="AlphaFoldDB" id="A0A9D1E0U9"/>
<reference evidence="2" key="1">
    <citation type="submission" date="2020-10" db="EMBL/GenBank/DDBJ databases">
        <authorList>
            <person name="Gilroy R."/>
        </authorList>
    </citation>
    <scope>NUCLEOTIDE SEQUENCE</scope>
    <source>
        <strain evidence="2">ChiHjej13B12-12457</strain>
    </source>
</reference>
<evidence type="ECO:0000256" key="1">
    <source>
        <dbReference type="SAM" id="MobiDB-lite"/>
    </source>
</evidence>
<evidence type="ECO:0000313" key="2">
    <source>
        <dbReference type="EMBL" id="HIR62386.1"/>
    </source>
</evidence>
<accession>A0A9D1E0U9</accession>
<protein>
    <submittedName>
        <fullName evidence="2">Uncharacterized protein</fullName>
    </submittedName>
</protein>
<feature type="region of interest" description="Disordered" evidence="1">
    <location>
        <begin position="1"/>
        <end position="29"/>
    </location>
</feature>
<comment type="caution">
    <text evidence="2">The sequence shown here is derived from an EMBL/GenBank/DDBJ whole genome shotgun (WGS) entry which is preliminary data.</text>
</comment>
<gene>
    <name evidence="2" type="ORF">IAC94_02530</name>
</gene>
<name>A0A9D1E0U9_9BACT</name>